<evidence type="ECO:0000313" key="1">
    <source>
        <dbReference type="EMBL" id="MDF3292590.1"/>
    </source>
</evidence>
<proteinExistence type="predicted"/>
<name>A0ABT5ZRY5_9ACTN</name>
<accession>A0ABT5ZRY5</accession>
<dbReference type="RefSeq" id="WP_276095642.1">
    <property type="nucleotide sequence ID" value="NZ_JARJBC010000019.1"/>
</dbReference>
<reference evidence="1 2" key="1">
    <citation type="submission" date="2023-03" db="EMBL/GenBank/DDBJ databases">
        <title>Draft genome sequence of Streptomyces sp. RB6PN23 isolated from peat swamp forest in Thailand.</title>
        <authorList>
            <person name="Klaysubun C."/>
            <person name="Duangmal K."/>
        </authorList>
    </citation>
    <scope>NUCLEOTIDE SEQUENCE [LARGE SCALE GENOMIC DNA]</scope>
    <source>
        <strain evidence="1 2">RB6PN23</strain>
    </source>
</reference>
<evidence type="ECO:0000313" key="2">
    <source>
        <dbReference type="Proteomes" id="UP001216579"/>
    </source>
</evidence>
<gene>
    <name evidence="1" type="ORF">P3G67_25825</name>
</gene>
<dbReference type="EMBL" id="JARJBC010000019">
    <property type="protein sequence ID" value="MDF3292590.1"/>
    <property type="molecule type" value="Genomic_DNA"/>
</dbReference>
<comment type="caution">
    <text evidence="1">The sequence shown here is derived from an EMBL/GenBank/DDBJ whole genome shotgun (WGS) entry which is preliminary data.</text>
</comment>
<organism evidence="1 2">
    <name type="scientific">Streptomyces silvisoli</name>
    <dbReference type="NCBI Taxonomy" id="3034235"/>
    <lineage>
        <taxon>Bacteria</taxon>
        <taxon>Bacillati</taxon>
        <taxon>Actinomycetota</taxon>
        <taxon>Actinomycetes</taxon>
        <taxon>Kitasatosporales</taxon>
        <taxon>Streptomycetaceae</taxon>
        <taxon>Streptomyces</taxon>
    </lineage>
</organism>
<dbReference type="Proteomes" id="UP001216579">
    <property type="component" value="Unassembled WGS sequence"/>
</dbReference>
<keyword evidence="2" id="KW-1185">Reference proteome</keyword>
<sequence length="49" mass="5879">MSSRARTQAQLAAETRRFFHHRQRQPHIVRGYFGGPHVRYTLEENHLSF</sequence>
<protein>
    <submittedName>
        <fullName evidence="1">Uncharacterized protein</fullName>
    </submittedName>
</protein>